<dbReference type="Pfam" id="PF00994">
    <property type="entry name" value="MoCF_biosynth"/>
    <property type="match status" value="1"/>
</dbReference>
<dbReference type="InterPro" id="IPR001453">
    <property type="entry name" value="MoaB/Mog_dom"/>
</dbReference>
<feature type="domain" description="MoaB/Mog" evidence="1">
    <location>
        <begin position="12"/>
        <end position="175"/>
    </location>
</feature>
<protein>
    <submittedName>
        <fullName evidence="2">Nucleotide-utilizing enzyme</fullName>
    </submittedName>
</protein>
<dbReference type="RefSeq" id="WP_024096013.1">
    <property type="nucleotide sequence ID" value="NZ_CP010588.1"/>
</dbReference>
<evidence type="ECO:0000313" key="2">
    <source>
        <dbReference type="EMBL" id="ATF04616.1"/>
    </source>
</evidence>
<dbReference type="SMART" id="SM00852">
    <property type="entry name" value="MoCF_biosynth"/>
    <property type="match status" value="1"/>
</dbReference>
<dbReference type="PANTHER" id="PTHR13939:SF0">
    <property type="entry name" value="NMN AMIDOHYDROLASE-LIKE PROTEIN YFAY"/>
    <property type="match status" value="1"/>
</dbReference>
<dbReference type="Proteomes" id="UP000217545">
    <property type="component" value="Chromosome"/>
</dbReference>
<evidence type="ECO:0000313" key="3">
    <source>
        <dbReference type="Proteomes" id="UP000217545"/>
    </source>
</evidence>
<dbReference type="Gene3D" id="3.40.980.10">
    <property type="entry name" value="MoaB/Mog-like domain"/>
    <property type="match status" value="1"/>
</dbReference>
<dbReference type="InterPro" id="IPR056596">
    <property type="entry name" value="FLAD1_M"/>
</dbReference>
<dbReference type="AlphaFoldDB" id="A0AAC9Z5J1"/>
<proteinExistence type="predicted"/>
<accession>A0AAC9Z5J1</accession>
<organism evidence="2 3">
    <name type="scientific">Phaeobacter gallaeciensis</name>
    <dbReference type="NCBI Taxonomy" id="60890"/>
    <lineage>
        <taxon>Bacteria</taxon>
        <taxon>Pseudomonadati</taxon>
        <taxon>Pseudomonadota</taxon>
        <taxon>Alphaproteobacteria</taxon>
        <taxon>Rhodobacterales</taxon>
        <taxon>Roseobacteraceae</taxon>
        <taxon>Phaeobacter</taxon>
    </lineage>
</organism>
<name>A0AAC9Z5J1_9RHOB</name>
<dbReference type="SUPFAM" id="SSF53218">
    <property type="entry name" value="Molybdenum cofactor biosynthesis proteins"/>
    <property type="match status" value="1"/>
</dbReference>
<dbReference type="InterPro" id="IPR036425">
    <property type="entry name" value="MoaB/Mog-like_dom_sf"/>
</dbReference>
<dbReference type="CDD" id="cd00885">
    <property type="entry name" value="cinA"/>
    <property type="match status" value="1"/>
</dbReference>
<evidence type="ECO:0000259" key="1">
    <source>
        <dbReference type="SMART" id="SM00852"/>
    </source>
</evidence>
<sequence length="245" mass="25726">MATPTAAMPTAAMLVIGDEILSGRTRDANMYYLAGELSKHGIDLREVRVISDDDAAIITAVRALSEGFDHVFTSGGIGPTHDDITADCISKAFGAHLDVRDDARALLQAHYDKSGQELNAARLRMARIPDGATLIENPVSTAPGFTLRNVHVMAGVPSVFQAMVASVLPTLTGGAPLLSQTLRVQRGEGDIAPILTAIAEAYDDLSIGCYPFQQNGAFGANVVVRGADGARVDAAITALARDLDL</sequence>
<dbReference type="PANTHER" id="PTHR13939">
    <property type="entry name" value="NICOTINAMIDE-NUCLEOTIDE AMIDOHYDROLASE PNCC"/>
    <property type="match status" value="1"/>
</dbReference>
<dbReference type="Pfam" id="PF24102">
    <property type="entry name" value="FLAD1_M"/>
    <property type="match status" value="1"/>
</dbReference>
<dbReference type="GeneID" id="31844961"/>
<gene>
    <name evidence="2" type="ORF">PhaeoP63_00508</name>
</gene>
<reference evidence="2 3" key="1">
    <citation type="journal article" date="2017" name="Front. Microbiol.">
        <title>Phaeobacter piscinae sp. nov., a species of the Roseobacter group and potential aquaculture probiont.</title>
        <authorList>
            <person name="Sonnenschein E.C."/>
            <person name="Phippen C.B.W."/>
            <person name="Nielsen K.F."/>
            <person name="Mateiu R.V."/>
            <person name="Melchiorsen J."/>
            <person name="Gram L."/>
            <person name="Overmann J."/>
            <person name="Freese H.M."/>
        </authorList>
    </citation>
    <scope>NUCLEOTIDE SEQUENCE [LARGE SCALE GENOMIC DNA]</scope>
    <source>
        <strain evidence="2 3">P63</strain>
    </source>
</reference>
<dbReference type="EMBL" id="CP010784">
    <property type="protein sequence ID" value="ATF04616.1"/>
    <property type="molecule type" value="Genomic_DNA"/>
</dbReference>
<dbReference type="InterPro" id="IPR050101">
    <property type="entry name" value="CinA"/>
</dbReference>